<dbReference type="STRING" id="419479.SAMN04488563_5653"/>
<dbReference type="InterPro" id="IPR024344">
    <property type="entry name" value="MDMPI_metal-binding"/>
</dbReference>
<dbReference type="InterPro" id="IPR034660">
    <property type="entry name" value="DinB/YfiT-like"/>
</dbReference>
<dbReference type="Gene3D" id="1.20.120.450">
    <property type="entry name" value="dinb family like domain"/>
    <property type="match status" value="1"/>
</dbReference>
<reference evidence="3" key="1">
    <citation type="submission" date="2016-10" db="EMBL/GenBank/DDBJ databases">
        <authorList>
            <person name="Varghese N."/>
            <person name="Submissions S."/>
        </authorList>
    </citation>
    <scope>NUCLEOTIDE SEQUENCE [LARGE SCALE GENOMIC DNA]</scope>
    <source>
        <strain evidence="3">DSM 45079</strain>
    </source>
</reference>
<dbReference type="InterPro" id="IPR017520">
    <property type="entry name" value="CHP03086"/>
</dbReference>
<protein>
    <submittedName>
        <fullName evidence="2">TIGR03086 family protein</fullName>
    </submittedName>
</protein>
<organism evidence="2 3">
    <name type="scientific">Jiangella alkaliphila</name>
    <dbReference type="NCBI Taxonomy" id="419479"/>
    <lineage>
        <taxon>Bacteria</taxon>
        <taxon>Bacillati</taxon>
        <taxon>Actinomycetota</taxon>
        <taxon>Actinomycetes</taxon>
        <taxon>Jiangellales</taxon>
        <taxon>Jiangellaceae</taxon>
        <taxon>Jiangella</taxon>
    </lineage>
</organism>
<dbReference type="OrthoDB" id="5185819at2"/>
<dbReference type="NCBIfam" id="TIGR03083">
    <property type="entry name" value="maleylpyruvate isomerase family mycothiol-dependent enzyme"/>
    <property type="match status" value="1"/>
</dbReference>
<sequence>MQIIELDARAVRASADLAAKATAADLSKPTPCRGWTLYGLLAHMTTQHYGFAAASRGDADPEKWKLLSLGDDPVHAYLDSAGHVIDAFAADGVADRPFPLPEFRPEPFPAEQAISFHHVDYVVHAWDVAKTLGAELHVDDEVLDAAHTVAAIVPAGPLRLAPGAAFGPEVPWEGGSRLDQLVAYLGRSPAWTP</sequence>
<keyword evidence="3" id="KW-1185">Reference proteome</keyword>
<gene>
    <name evidence="2" type="ORF">SAMN04488563_5653</name>
</gene>
<dbReference type="Proteomes" id="UP000182977">
    <property type="component" value="Chromosome I"/>
</dbReference>
<dbReference type="AlphaFoldDB" id="A0A1H2LAM4"/>
<dbReference type="EMBL" id="LT629791">
    <property type="protein sequence ID" value="SDU77882.1"/>
    <property type="molecule type" value="Genomic_DNA"/>
</dbReference>
<evidence type="ECO:0000259" key="1">
    <source>
        <dbReference type="Pfam" id="PF11716"/>
    </source>
</evidence>
<proteinExistence type="predicted"/>
<dbReference type="SUPFAM" id="SSF109854">
    <property type="entry name" value="DinB/YfiT-like putative metalloenzymes"/>
    <property type="match status" value="1"/>
</dbReference>
<dbReference type="GO" id="GO:0046872">
    <property type="term" value="F:metal ion binding"/>
    <property type="evidence" value="ECO:0007669"/>
    <property type="project" value="InterPro"/>
</dbReference>
<evidence type="ECO:0000313" key="2">
    <source>
        <dbReference type="EMBL" id="SDU77882.1"/>
    </source>
</evidence>
<dbReference type="Pfam" id="PF11716">
    <property type="entry name" value="MDMPI_N"/>
    <property type="match status" value="1"/>
</dbReference>
<accession>A0A1H2LAM4</accession>
<feature type="domain" description="Mycothiol-dependent maleylpyruvate isomerase metal-binding" evidence="1">
    <location>
        <begin position="9"/>
        <end position="129"/>
    </location>
</feature>
<dbReference type="NCBIfam" id="TIGR03086">
    <property type="entry name" value="TIGR03086 family metal-binding protein"/>
    <property type="match status" value="1"/>
</dbReference>
<dbReference type="RefSeq" id="WP_046771560.1">
    <property type="nucleotide sequence ID" value="NZ_LBMC01000044.1"/>
</dbReference>
<name>A0A1H2LAM4_9ACTN</name>
<dbReference type="InterPro" id="IPR017517">
    <property type="entry name" value="Maleyloyr_isom"/>
</dbReference>
<evidence type="ECO:0000313" key="3">
    <source>
        <dbReference type="Proteomes" id="UP000182977"/>
    </source>
</evidence>